<evidence type="ECO:0000256" key="1">
    <source>
        <dbReference type="SAM" id="MobiDB-lite"/>
    </source>
</evidence>
<comment type="caution">
    <text evidence="2">The sequence shown here is derived from an EMBL/GenBank/DDBJ whole genome shotgun (WGS) entry which is preliminary data.</text>
</comment>
<dbReference type="AlphaFoldDB" id="A0A1R1YT04"/>
<dbReference type="EMBL" id="LSSM01000102">
    <property type="protein sequence ID" value="OMJ30028.1"/>
    <property type="molecule type" value="Genomic_DNA"/>
</dbReference>
<gene>
    <name evidence="2" type="ORF">AYI69_g437</name>
</gene>
<accession>A0A1R1YT04</accession>
<keyword evidence="3" id="KW-1185">Reference proteome</keyword>
<name>A0A1R1YT04_9FUNG</name>
<sequence length="113" mass="13105">MSTVYSSLRSPTPASIQTPHSSCLCLLHYPPSYLMKSLVDYTPQPAEKQSMASSSFRQPPYPLLRALNFTTVLWRCPKYRRIKMSVWNHRPCNHPLPCNHEQRKPTHHSTNNK</sequence>
<evidence type="ECO:0000313" key="3">
    <source>
        <dbReference type="Proteomes" id="UP000187429"/>
    </source>
</evidence>
<reference evidence="3" key="1">
    <citation type="submission" date="2017-01" db="EMBL/GenBank/DDBJ databases">
        <authorList>
            <person name="Wang Y."/>
            <person name="White M."/>
            <person name="Kvist S."/>
            <person name="Moncalvo J.-M."/>
        </authorList>
    </citation>
    <scope>NUCLEOTIDE SEQUENCE [LARGE SCALE GENOMIC DNA]</scope>
    <source>
        <strain evidence="3">ID-206-W2</strain>
    </source>
</reference>
<feature type="region of interest" description="Disordered" evidence="1">
    <location>
        <begin position="94"/>
        <end position="113"/>
    </location>
</feature>
<protein>
    <submittedName>
        <fullName evidence="2">Uncharacterized protein</fullName>
    </submittedName>
</protein>
<dbReference type="Proteomes" id="UP000187429">
    <property type="component" value="Unassembled WGS sequence"/>
</dbReference>
<organism evidence="2 3">
    <name type="scientific">Smittium culicis</name>
    <dbReference type="NCBI Taxonomy" id="133412"/>
    <lineage>
        <taxon>Eukaryota</taxon>
        <taxon>Fungi</taxon>
        <taxon>Fungi incertae sedis</taxon>
        <taxon>Zoopagomycota</taxon>
        <taxon>Kickxellomycotina</taxon>
        <taxon>Harpellomycetes</taxon>
        <taxon>Harpellales</taxon>
        <taxon>Legeriomycetaceae</taxon>
        <taxon>Smittium</taxon>
    </lineage>
</organism>
<evidence type="ECO:0000313" key="2">
    <source>
        <dbReference type="EMBL" id="OMJ30028.1"/>
    </source>
</evidence>
<proteinExistence type="predicted"/>